<dbReference type="Proteomes" id="UP000535491">
    <property type="component" value="Unassembled WGS sequence"/>
</dbReference>
<evidence type="ECO:0000256" key="2">
    <source>
        <dbReference type="SAM" id="Phobius"/>
    </source>
</evidence>
<organism evidence="3 4">
    <name type="scientific">Paenactinomyces guangxiensis</name>
    <dbReference type="NCBI Taxonomy" id="1490290"/>
    <lineage>
        <taxon>Bacteria</taxon>
        <taxon>Bacillati</taxon>
        <taxon>Bacillota</taxon>
        <taxon>Bacilli</taxon>
        <taxon>Bacillales</taxon>
        <taxon>Thermoactinomycetaceae</taxon>
        <taxon>Paenactinomyces</taxon>
    </lineage>
</organism>
<keyword evidence="4" id="KW-1185">Reference proteome</keyword>
<comment type="caution">
    <text evidence="3">The sequence shown here is derived from an EMBL/GenBank/DDBJ whole genome shotgun (WGS) entry which is preliminary data.</text>
</comment>
<keyword evidence="2" id="KW-0472">Membrane</keyword>
<proteinExistence type="predicted"/>
<keyword evidence="2" id="KW-0812">Transmembrane</keyword>
<feature type="transmembrane region" description="Helical" evidence="2">
    <location>
        <begin position="105"/>
        <end position="123"/>
    </location>
</feature>
<accession>A0A7W1WPR2</accession>
<evidence type="ECO:0000313" key="3">
    <source>
        <dbReference type="EMBL" id="MBA4493777.1"/>
    </source>
</evidence>
<dbReference type="AlphaFoldDB" id="A0A7W1WPR2"/>
<name>A0A7W1WPR2_9BACL</name>
<reference evidence="3 4" key="1">
    <citation type="submission" date="2020-07" db="EMBL/GenBank/DDBJ databases">
        <authorList>
            <person name="Feng H."/>
        </authorList>
    </citation>
    <scope>NUCLEOTIDE SEQUENCE [LARGE SCALE GENOMIC DNA]</scope>
    <source>
        <strain evidence="4">s-10</strain>
    </source>
</reference>
<feature type="transmembrane region" description="Helical" evidence="2">
    <location>
        <begin position="129"/>
        <end position="149"/>
    </location>
</feature>
<feature type="region of interest" description="Disordered" evidence="1">
    <location>
        <begin position="54"/>
        <end position="99"/>
    </location>
</feature>
<dbReference type="EMBL" id="JACEIQ010000003">
    <property type="protein sequence ID" value="MBA4493777.1"/>
    <property type="molecule type" value="Genomic_DNA"/>
</dbReference>
<keyword evidence="2" id="KW-1133">Transmembrane helix</keyword>
<sequence>MEEEAIREFFEVLGEDVESIAPQVKERARQFLRKSGIIEQKMLKTIADHYAQKSLGAEGPSPKENGSSNLNEDNKEIKISIADSENGIKPDQTPETTKKSRNKPILGFIFSSIMLIFSIIFNYTINEKLWPLVALCLMIALGFLAYHYLSSDKDDTGMDV</sequence>
<evidence type="ECO:0000313" key="4">
    <source>
        <dbReference type="Proteomes" id="UP000535491"/>
    </source>
</evidence>
<evidence type="ECO:0000256" key="1">
    <source>
        <dbReference type="SAM" id="MobiDB-lite"/>
    </source>
</evidence>
<gene>
    <name evidence="3" type="ORF">H1191_05600</name>
</gene>
<protein>
    <submittedName>
        <fullName evidence="3">Uncharacterized protein</fullName>
    </submittedName>
</protein>
<dbReference type="RefSeq" id="WP_181751014.1">
    <property type="nucleotide sequence ID" value="NZ_JACEIQ010000003.1"/>
</dbReference>